<accession>A0A221US32</accession>
<proteinExistence type="predicted"/>
<protein>
    <submittedName>
        <fullName evidence="1">Uncharacterized protein</fullName>
    </submittedName>
</protein>
<evidence type="ECO:0000313" key="1">
    <source>
        <dbReference type="EMBL" id="ASO04144.1"/>
    </source>
</evidence>
<dbReference type="STRING" id="616991.GCA_000733925_03756"/>
<dbReference type="KEGG" id="aalg:AREALGSMS7_00658"/>
<dbReference type="AlphaFoldDB" id="A0A221US32"/>
<dbReference type="Proteomes" id="UP000204551">
    <property type="component" value="Chromosome"/>
</dbReference>
<reference evidence="1 2" key="1">
    <citation type="submission" date="2017-07" db="EMBL/GenBank/DDBJ databases">
        <title>Genome Sequence of Arenibacter algicola Strain SMS7 Isolated from a culture of the Diatom Skeletonema marinoi.</title>
        <authorList>
            <person name="Topel M."/>
            <person name="Pinder M.I.M."/>
            <person name="Johansson O.N."/>
            <person name="Kourtchenko O."/>
            <person name="Godhe A."/>
            <person name="Clarke A.K."/>
        </authorList>
    </citation>
    <scope>NUCLEOTIDE SEQUENCE [LARGE SCALE GENOMIC DNA]</scope>
    <source>
        <strain evidence="1 2">SMS7</strain>
    </source>
</reference>
<gene>
    <name evidence="1" type="ORF">AREALGSMS7_00658</name>
</gene>
<sequence>MISKDKNTSFIDLKTAKKNNMDIEDLLYWEL</sequence>
<evidence type="ECO:0000313" key="2">
    <source>
        <dbReference type="Proteomes" id="UP000204551"/>
    </source>
</evidence>
<name>A0A221US32_9FLAO</name>
<organism evidence="1 2">
    <name type="scientific">Arenibacter algicola</name>
    <dbReference type="NCBI Taxonomy" id="616991"/>
    <lineage>
        <taxon>Bacteria</taxon>
        <taxon>Pseudomonadati</taxon>
        <taxon>Bacteroidota</taxon>
        <taxon>Flavobacteriia</taxon>
        <taxon>Flavobacteriales</taxon>
        <taxon>Flavobacteriaceae</taxon>
        <taxon>Arenibacter</taxon>
    </lineage>
</organism>
<dbReference type="EMBL" id="CP022515">
    <property type="protein sequence ID" value="ASO04144.1"/>
    <property type="molecule type" value="Genomic_DNA"/>
</dbReference>